<evidence type="ECO:0000256" key="1">
    <source>
        <dbReference type="SAM" id="MobiDB-lite"/>
    </source>
</evidence>
<feature type="compositionally biased region" description="Basic and acidic residues" evidence="1">
    <location>
        <begin position="613"/>
        <end position="628"/>
    </location>
</feature>
<feature type="region of interest" description="Disordered" evidence="1">
    <location>
        <begin position="585"/>
        <end position="628"/>
    </location>
</feature>
<proteinExistence type="predicted"/>
<dbReference type="CDD" id="cd00065">
    <property type="entry name" value="FYVE_like_SF"/>
    <property type="match status" value="1"/>
</dbReference>
<dbReference type="OrthoDB" id="5425130at2759"/>
<feature type="compositionally biased region" description="Low complexity" evidence="1">
    <location>
        <begin position="449"/>
        <end position="468"/>
    </location>
</feature>
<evidence type="ECO:0000313" key="2">
    <source>
        <dbReference type="EMBL" id="KAF2997392.1"/>
    </source>
</evidence>
<feature type="region of interest" description="Disordered" evidence="1">
    <location>
        <begin position="33"/>
        <end position="205"/>
    </location>
</feature>
<dbReference type="Proteomes" id="UP000801428">
    <property type="component" value="Unassembled WGS sequence"/>
</dbReference>
<feature type="compositionally biased region" description="Low complexity" evidence="1">
    <location>
        <begin position="86"/>
        <end position="96"/>
    </location>
</feature>
<feature type="compositionally biased region" description="Polar residues" evidence="1">
    <location>
        <begin position="107"/>
        <end position="117"/>
    </location>
</feature>
<accession>A0A9P4W3W4</accession>
<sequence length="628" mass="68310">MSDVMAQHGATLVAPASRQDVVSELLDDYTYEESYEAEDMSPKSGLAPAFDELSQPPPRSESLRDPKAEAIQRMNTKFQLREDDNSSVSSYGSRNGSLEHTPRARITSRSLSRSGTPPSLKLFVSNGATAHIPPTPVVYPPVKSLPSSITPNSEEVPPPPPERSVRRKELSAAGMGHRPSKSELERNDSFHSQKDGVSAHSGPSEDVVAAPIVQRKAVPEAGVKKFVSLFELNNGPRGGKQMPAPTSAPRGMGAKNIGSSATTAASKIPVRTEGSNNQLPPTPPEEKSTPVTPRKALVSNKQPASPLHARGKSNTGFNILKAQRPAPPIPTMKKEVTTPEMTPSPTLKPEIRMDNEISPMRPLPPPTEQHRPFSYEGPGDAEQGSPQQKKSAQHAPTQQETPASLSTEEETVQSLTASNPPLRTTSLDPPEPSPSVRPMTAPAPQSTFSTTHPSLSTQTLPSTLPSSTDNAQEEDPFLPLTEQSIPLPLNLIPRITASQLHCYTNHATSVWSNNVFQPMGCMVCHSNEKDRKFSCTWCQLRICRACSEELVMVPRRDLGALLQARQSGEKGMDMGFAPRVLVEDVDGKEEEEERVEFESEEVEGRGGRGRSMMKVDSRERNEVVTPRE</sequence>
<dbReference type="EMBL" id="SWKU01000023">
    <property type="protein sequence ID" value="KAF2997392.1"/>
    <property type="molecule type" value="Genomic_DNA"/>
</dbReference>
<feature type="compositionally biased region" description="Basic and acidic residues" evidence="1">
    <location>
        <begin position="61"/>
        <end position="70"/>
    </location>
</feature>
<evidence type="ECO:0000313" key="3">
    <source>
        <dbReference type="Proteomes" id="UP000801428"/>
    </source>
</evidence>
<keyword evidence="3" id="KW-1185">Reference proteome</keyword>
<gene>
    <name evidence="2" type="ORF">E8E13_004983</name>
</gene>
<feature type="compositionally biased region" description="Acidic residues" evidence="1">
    <location>
        <begin position="585"/>
        <end position="601"/>
    </location>
</feature>
<dbReference type="AlphaFoldDB" id="A0A9P4W3W4"/>
<reference evidence="2" key="1">
    <citation type="submission" date="2019-04" db="EMBL/GenBank/DDBJ databases">
        <title>Sequencing of skin fungus with MAO and IRED activity.</title>
        <authorList>
            <person name="Marsaioli A.J."/>
            <person name="Bonatto J.M.C."/>
            <person name="Reis Junior O."/>
        </authorList>
    </citation>
    <scope>NUCLEOTIDE SEQUENCE</scope>
    <source>
        <strain evidence="2">30M1</strain>
    </source>
</reference>
<feature type="compositionally biased region" description="Polar residues" evidence="1">
    <location>
        <begin position="384"/>
        <end position="427"/>
    </location>
</feature>
<feature type="region of interest" description="Disordered" evidence="1">
    <location>
        <begin position="232"/>
        <end position="474"/>
    </location>
</feature>
<feature type="compositionally biased region" description="Basic and acidic residues" evidence="1">
    <location>
        <begin position="180"/>
        <end position="194"/>
    </location>
</feature>
<name>A0A9P4W3W4_CURKU</name>
<comment type="caution">
    <text evidence="2">The sequence shown here is derived from an EMBL/GenBank/DDBJ whole genome shotgun (WGS) entry which is preliminary data.</text>
</comment>
<organism evidence="2 3">
    <name type="scientific">Curvularia kusanoi</name>
    <name type="common">Cochliobolus kusanoi</name>
    <dbReference type="NCBI Taxonomy" id="90978"/>
    <lineage>
        <taxon>Eukaryota</taxon>
        <taxon>Fungi</taxon>
        <taxon>Dikarya</taxon>
        <taxon>Ascomycota</taxon>
        <taxon>Pezizomycotina</taxon>
        <taxon>Dothideomycetes</taxon>
        <taxon>Pleosporomycetidae</taxon>
        <taxon>Pleosporales</taxon>
        <taxon>Pleosporineae</taxon>
        <taxon>Pleosporaceae</taxon>
        <taxon>Curvularia</taxon>
    </lineage>
</organism>
<protein>
    <submittedName>
        <fullName evidence="2">Uncharacterized protein</fullName>
    </submittedName>
</protein>